<dbReference type="PaxDb" id="667014-Thein_1112"/>
<protein>
    <submittedName>
        <fullName evidence="9">Eight transmembrane protein EpsH</fullName>
    </submittedName>
</protein>
<feature type="transmembrane region" description="Helical" evidence="8">
    <location>
        <begin position="45"/>
        <end position="62"/>
    </location>
</feature>
<dbReference type="HOGENOM" id="CLU_065975_0_0_0"/>
<dbReference type="GO" id="GO:0005886">
    <property type="term" value="C:plasma membrane"/>
    <property type="evidence" value="ECO:0007669"/>
    <property type="project" value="UniProtKB-SubCell"/>
</dbReference>
<evidence type="ECO:0000256" key="7">
    <source>
        <dbReference type="ARBA" id="ARBA00023136"/>
    </source>
</evidence>
<evidence type="ECO:0000256" key="3">
    <source>
        <dbReference type="ARBA" id="ARBA00022670"/>
    </source>
</evidence>
<dbReference type="AlphaFoldDB" id="F8AE13"/>
<dbReference type="Proteomes" id="UP000006793">
    <property type="component" value="Chromosome"/>
</dbReference>
<keyword evidence="3" id="KW-0645">Protease</keyword>
<feature type="transmembrane region" description="Helical" evidence="8">
    <location>
        <begin position="125"/>
        <end position="143"/>
    </location>
</feature>
<dbReference type="GO" id="GO:0008233">
    <property type="term" value="F:peptidase activity"/>
    <property type="evidence" value="ECO:0007669"/>
    <property type="project" value="UniProtKB-KW"/>
</dbReference>
<dbReference type="NCBIfam" id="TIGR04178">
    <property type="entry name" value="exo_archaeo"/>
    <property type="match status" value="1"/>
</dbReference>
<keyword evidence="4 8" id="KW-0812">Transmembrane</keyword>
<name>F8AE13_THEID</name>
<gene>
    <name evidence="9" type="ordered locus">Thein_1112</name>
</gene>
<evidence type="ECO:0000256" key="1">
    <source>
        <dbReference type="ARBA" id="ARBA00004651"/>
    </source>
</evidence>
<dbReference type="RefSeq" id="WP_013907725.1">
    <property type="nucleotide sequence ID" value="NC_015681.1"/>
</dbReference>
<evidence type="ECO:0000256" key="6">
    <source>
        <dbReference type="ARBA" id="ARBA00022989"/>
    </source>
</evidence>
<dbReference type="OrthoDB" id="9797363at2"/>
<feature type="transmembrane region" description="Helical" evidence="8">
    <location>
        <begin position="216"/>
        <end position="245"/>
    </location>
</feature>
<keyword evidence="6 8" id="KW-1133">Transmembrane helix</keyword>
<feature type="transmembrane region" description="Helical" evidence="8">
    <location>
        <begin position="251"/>
        <end position="272"/>
    </location>
</feature>
<dbReference type="STRING" id="667014.Thein_1112"/>
<feature type="transmembrane region" description="Helical" evidence="8">
    <location>
        <begin position="74"/>
        <end position="95"/>
    </location>
</feature>
<proteinExistence type="predicted"/>
<feature type="transmembrane region" description="Helical" evidence="8">
    <location>
        <begin position="191"/>
        <end position="209"/>
    </location>
</feature>
<reference evidence="10" key="1">
    <citation type="submission" date="2011-04" db="EMBL/GenBank/DDBJ databases">
        <title>The complete genome of Thermodesulfatator indicus DSM 15286.</title>
        <authorList>
            <person name="Lucas S."/>
            <person name="Copeland A."/>
            <person name="Lapidus A."/>
            <person name="Bruce D."/>
            <person name="Goodwin L."/>
            <person name="Pitluck S."/>
            <person name="Peters L."/>
            <person name="Kyrpides N."/>
            <person name="Mavromatis K."/>
            <person name="Pagani I."/>
            <person name="Ivanova N."/>
            <person name="Saunders L."/>
            <person name="Detter J.C."/>
            <person name="Tapia R."/>
            <person name="Han C."/>
            <person name="Land M."/>
            <person name="Hauser L."/>
            <person name="Markowitz V."/>
            <person name="Cheng J.-F."/>
            <person name="Hugenholtz P."/>
            <person name="Woyke T."/>
            <person name="Wu D."/>
            <person name="Spring S."/>
            <person name="Schroeder M."/>
            <person name="Brambilla E."/>
            <person name="Klenk H.-P."/>
            <person name="Eisen J.A."/>
        </authorList>
    </citation>
    <scope>NUCLEOTIDE SEQUENCE [LARGE SCALE GENOMIC DNA]</scope>
    <source>
        <strain evidence="10">DSM 15286 / JCM 11887 / CIR29812</strain>
    </source>
</reference>
<keyword evidence="7 8" id="KW-0472">Membrane</keyword>
<dbReference type="KEGG" id="tid:Thein_1112"/>
<evidence type="ECO:0000313" key="10">
    <source>
        <dbReference type="Proteomes" id="UP000006793"/>
    </source>
</evidence>
<dbReference type="EMBL" id="CP002683">
    <property type="protein sequence ID" value="AEH44983.1"/>
    <property type="molecule type" value="Genomic_DNA"/>
</dbReference>
<dbReference type="Pfam" id="PF09721">
    <property type="entry name" value="Exosortase_EpsH"/>
    <property type="match status" value="1"/>
</dbReference>
<keyword evidence="2" id="KW-1003">Cell membrane</keyword>
<dbReference type="eggNOG" id="COG1269">
    <property type="taxonomic scope" value="Bacteria"/>
</dbReference>
<dbReference type="InterPro" id="IPR013426">
    <property type="entry name" value="EpsH-like"/>
</dbReference>
<evidence type="ECO:0000256" key="5">
    <source>
        <dbReference type="ARBA" id="ARBA00022801"/>
    </source>
</evidence>
<dbReference type="NCBIfam" id="TIGR02602">
    <property type="entry name" value="8TM_EpsH"/>
    <property type="match status" value="1"/>
</dbReference>
<keyword evidence="10" id="KW-1185">Reference proteome</keyword>
<dbReference type="GO" id="GO:0006508">
    <property type="term" value="P:proteolysis"/>
    <property type="evidence" value="ECO:0007669"/>
    <property type="project" value="UniProtKB-KW"/>
</dbReference>
<evidence type="ECO:0000313" key="9">
    <source>
        <dbReference type="EMBL" id="AEH44983.1"/>
    </source>
</evidence>
<comment type="subcellular location">
    <subcellularLocation>
        <location evidence="1">Cell membrane</location>
        <topology evidence="1">Multi-pass membrane protein</topology>
    </subcellularLocation>
</comment>
<evidence type="ECO:0000256" key="4">
    <source>
        <dbReference type="ARBA" id="ARBA00022692"/>
    </source>
</evidence>
<accession>F8AE13</accession>
<sequence>MEAKAKALTPQREILAGLSLFGLALLYLYFPVLKGLVWDWWHDPNYSHGFLLPLFSAYFVWINREKLAQLPVKTSFWGLFIVLGGLILFLLGWVAGEQFTQRFSFLVVLYGGLVFLLGWPIAKKLAFSVWILVLAIPIPYVIYNSLTFPLKLFASKVATELLQFFGFSVYRDGNIIVLPNMVLEVIDACSGIRSLISLLAITSILAYFVSKTIWKIVLLLSTIPIAIGVNVLRVFITGVLAYHFGPKAAHGFFHTFSGLVVFGLSIVLVLTVHKLVAKR</sequence>
<organism evidence="9 10">
    <name type="scientific">Thermodesulfatator indicus (strain DSM 15286 / JCM 11887 / CIR29812)</name>
    <dbReference type="NCBI Taxonomy" id="667014"/>
    <lineage>
        <taxon>Bacteria</taxon>
        <taxon>Pseudomonadati</taxon>
        <taxon>Thermodesulfobacteriota</taxon>
        <taxon>Thermodesulfobacteria</taxon>
        <taxon>Thermodesulfobacteriales</taxon>
        <taxon>Thermodesulfatatoraceae</taxon>
        <taxon>Thermodesulfatator</taxon>
    </lineage>
</organism>
<evidence type="ECO:0000256" key="8">
    <source>
        <dbReference type="SAM" id="Phobius"/>
    </source>
</evidence>
<feature type="transmembrane region" description="Helical" evidence="8">
    <location>
        <begin position="14"/>
        <end position="33"/>
    </location>
</feature>
<feature type="transmembrane region" description="Helical" evidence="8">
    <location>
        <begin position="101"/>
        <end position="118"/>
    </location>
</feature>
<dbReference type="InterPro" id="IPR019127">
    <property type="entry name" value="Exosortase"/>
</dbReference>
<evidence type="ECO:0000256" key="2">
    <source>
        <dbReference type="ARBA" id="ARBA00022475"/>
    </source>
</evidence>
<reference evidence="9 10" key="2">
    <citation type="journal article" date="2012" name="Stand. Genomic Sci.">
        <title>Complete genome sequence of the thermophilic sulfate-reducing ocean bacterium Thermodesulfatator indicus type strain (CIR29812(T)).</title>
        <authorList>
            <person name="Anderson I."/>
            <person name="Saunders E."/>
            <person name="Lapidus A."/>
            <person name="Nolan M."/>
            <person name="Lucas S."/>
            <person name="Tice H."/>
            <person name="Del Rio T.G."/>
            <person name="Cheng J.F."/>
            <person name="Han C."/>
            <person name="Tapia R."/>
            <person name="Goodwin L.A."/>
            <person name="Pitluck S."/>
            <person name="Liolios K."/>
            <person name="Mavromatis K."/>
            <person name="Pagani I."/>
            <person name="Ivanova N."/>
            <person name="Mikhailova N."/>
            <person name="Pati A."/>
            <person name="Chen A."/>
            <person name="Palaniappan K."/>
            <person name="Land M."/>
            <person name="Hauser L."/>
            <person name="Jeffries C.D."/>
            <person name="Chang Y.J."/>
            <person name="Brambilla E.M."/>
            <person name="Rohde M."/>
            <person name="Spring S."/>
            <person name="Goker M."/>
            <person name="Detter J.C."/>
            <person name="Woyke T."/>
            <person name="Bristow J."/>
            <person name="Eisen J.A."/>
            <person name="Markowitz V."/>
            <person name="Hugenholtz P."/>
            <person name="Kyrpides N.C."/>
            <person name="Klenk H.P."/>
        </authorList>
    </citation>
    <scope>NUCLEOTIDE SEQUENCE [LARGE SCALE GENOMIC DNA]</scope>
    <source>
        <strain evidence="10">DSM 15286 / JCM 11887 / CIR29812</strain>
    </source>
</reference>
<dbReference type="InParanoid" id="F8AE13"/>
<keyword evidence="5" id="KW-0378">Hydrolase</keyword>
<dbReference type="InterPro" id="IPR026392">
    <property type="entry name" value="Exo/Archaeosortase_dom"/>
</dbReference>